<dbReference type="CDD" id="cd00070">
    <property type="entry name" value="GLECT"/>
    <property type="match status" value="1"/>
</dbReference>
<dbReference type="PROSITE" id="PS51304">
    <property type="entry name" value="GALECTIN"/>
    <property type="match status" value="1"/>
</dbReference>
<keyword evidence="1 3" id="KW-0430">Lectin</keyword>
<proteinExistence type="predicted"/>
<dbReference type="GO" id="GO:0030246">
    <property type="term" value="F:carbohydrate binding"/>
    <property type="evidence" value="ECO:0007669"/>
    <property type="project" value="UniProtKB-UniRule"/>
</dbReference>
<dbReference type="InterPro" id="IPR013320">
    <property type="entry name" value="ConA-like_dom_sf"/>
</dbReference>
<dbReference type="SUPFAM" id="SSF49899">
    <property type="entry name" value="Concanavalin A-like lectins/glucanases"/>
    <property type="match status" value="1"/>
</dbReference>
<dbReference type="EMBL" id="MU537915">
    <property type="protein sequence ID" value="KAI5629137.1"/>
    <property type="molecule type" value="Genomic_DNA"/>
</dbReference>
<dbReference type="SMART" id="SM00276">
    <property type="entry name" value="GLECT"/>
    <property type="match status" value="1"/>
</dbReference>
<reference evidence="5" key="1">
    <citation type="submission" date="2018-07" db="EMBL/GenBank/DDBJ databases">
        <title>Comparative genomics of catfishes provides insights into carnivory and benthic adaptation.</title>
        <authorList>
            <person name="Zhang Y."/>
            <person name="Wang D."/>
            <person name="Peng Z."/>
            <person name="Zheng S."/>
            <person name="Shao F."/>
            <person name="Tao W."/>
        </authorList>
    </citation>
    <scope>NUCLEOTIDE SEQUENCE</scope>
    <source>
        <strain evidence="5">Chongqing</strain>
    </source>
</reference>
<evidence type="ECO:0000313" key="5">
    <source>
        <dbReference type="EMBL" id="KAI5629137.1"/>
    </source>
</evidence>
<dbReference type="PANTHER" id="PTHR11346:SF32">
    <property type="entry name" value="GALECTIN-4"/>
    <property type="match status" value="1"/>
</dbReference>
<feature type="non-terminal residue" evidence="5">
    <location>
        <position position="1"/>
    </location>
</feature>
<dbReference type="InterPro" id="IPR044156">
    <property type="entry name" value="Galectin-like"/>
</dbReference>
<feature type="domain" description="Galectin" evidence="4">
    <location>
        <begin position="1"/>
        <end position="101"/>
    </location>
</feature>
<feature type="non-terminal residue" evidence="5">
    <location>
        <position position="101"/>
    </location>
</feature>
<evidence type="ECO:0000313" key="6">
    <source>
        <dbReference type="Proteomes" id="UP001205998"/>
    </source>
</evidence>
<dbReference type="PANTHER" id="PTHR11346">
    <property type="entry name" value="GALECTIN"/>
    <property type="match status" value="1"/>
</dbReference>
<dbReference type="Pfam" id="PF00337">
    <property type="entry name" value="Gal-bind_lectin"/>
    <property type="match status" value="1"/>
</dbReference>
<dbReference type="Gene3D" id="2.60.120.200">
    <property type="match status" value="1"/>
</dbReference>
<comment type="caution">
    <text evidence="5">The sequence shown here is derived from an EMBL/GenBank/DDBJ whole genome shotgun (WGS) entry which is preliminary data.</text>
</comment>
<gene>
    <name evidence="5" type="ORF">C0J50_8036</name>
</gene>
<sequence>FAIDLLTGANHHDIAFHFNPRMHSVVLNSYRNRTWDSSDERKGGPFVKGGAFDMIMFVKQEDYEVIVNGLNYCSFNHRIPVDKVTTLRIWGDVFINNFSII</sequence>
<name>A0AAD5B7X7_SILAS</name>
<dbReference type="InterPro" id="IPR001079">
    <property type="entry name" value="Galectin_CRD"/>
</dbReference>
<keyword evidence="6" id="KW-1185">Reference proteome</keyword>
<protein>
    <recommendedName>
        <fullName evidence="3">Galectin</fullName>
    </recommendedName>
</protein>
<evidence type="ECO:0000256" key="2">
    <source>
        <dbReference type="ARBA" id="ARBA00022737"/>
    </source>
</evidence>
<keyword evidence="2" id="KW-0677">Repeat</keyword>
<dbReference type="SMART" id="SM00908">
    <property type="entry name" value="Gal-bind_lectin"/>
    <property type="match status" value="1"/>
</dbReference>
<evidence type="ECO:0000256" key="1">
    <source>
        <dbReference type="ARBA" id="ARBA00022734"/>
    </source>
</evidence>
<dbReference type="Proteomes" id="UP001205998">
    <property type="component" value="Unassembled WGS sequence"/>
</dbReference>
<accession>A0AAD5B7X7</accession>
<organism evidence="5 6">
    <name type="scientific">Silurus asotus</name>
    <name type="common">Amur catfish</name>
    <name type="synonym">Parasilurus asotus</name>
    <dbReference type="NCBI Taxonomy" id="30991"/>
    <lineage>
        <taxon>Eukaryota</taxon>
        <taxon>Metazoa</taxon>
        <taxon>Chordata</taxon>
        <taxon>Craniata</taxon>
        <taxon>Vertebrata</taxon>
        <taxon>Euteleostomi</taxon>
        <taxon>Actinopterygii</taxon>
        <taxon>Neopterygii</taxon>
        <taxon>Teleostei</taxon>
        <taxon>Ostariophysi</taxon>
        <taxon>Siluriformes</taxon>
        <taxon>Siluridae</taxon>
        <taxon>Silurus</taxon>
    </lineage>
</organism>
<evidence type="ECO:0000259" key="4">
    <source>
        <dbReference type="PROSITE" id="PS51304"/>
    </source>
</evidence>
<evidence type="ECO:0000256" key="3">
    <source>
        <dbReference type="RuleBase" id="RU102079"/>
    </source>
</evidence>
<dbReference type="AlphaFoldDB" id="A0AAD5B7X7"/>